<evidence type="ECO:0000313" key="13">
    <source>
        <dbReference type="Proteomes" id="UP000223913"/>
    </source>
</evidence>
<feature type="binding site" evidence="6">
    <location>
        <position position="596"/>
    </location>
    <ligand>
        <name>ATP</name>
        <dbReference type="ChEBI" id="CHEBI:30616"/>
    </ligand>
</feature>
<evidence type="ECO:0000256" key="1">
    <source>
        <dbReference type="ARBA" id="ARBA00022553"/>
    </source>
</evidence>
<dbReference type="AlphaFoldDB" id="A0A2D0N354"/>
<sequence length="699" mass="82230">MVTEFTKEKELPLVARDISWLSFNERVLQEARDHTVPLFERIKFLAIYSSNLDEFFRVRMANHRNLLRVGKKTKKELDIDPKQTVKEIQEIVNEQQEEFSRIFQEEIIPELKKHNINILRRLDLNEEQKEFVENYFRDHMLPFVQPVLLFKDKIRPFLNNAALYLSVLLKPKDNYKADYDYAIVKIPSDHLPRFIQLPSPSSRYDIIMLDDIVRHSISWMFPGYHVIDTYSIKLTRDAELYIDDEFSGNLIQKIKSSLTKRHVGPASRFVYDSEMPEDFLNFLMEVFDLDKYDLLREGRYHNNFDFFRFPDFGMGHLKNSPLPPLPYKPLEETKDFFQQIREKDHMIYVPYHSYESVVRFFEQAAHDPKVTHIKIVQYRVARKSRIMDALINAVRSGKQVSVFIEVKARFDEEANLEWGEKLSKAGVTVHYSFPGVKVHSKLALVRRLEKNGPTMYTYLSTGNFHEDTAKIYSDFGLFTADERLVYEVARVFSFLETEQVPAQPFEHLLVGQFNLRSDLESLINYEIEQAKADKPASIILKMNSLQDETMIEKLYEASMAGVQVTLIIRGICCLVPGLPESENIHALSIVDRFLEHSRVFIFHHGGEELTYLSSADWMTRNLSYRVETAFPIYDPALRREIREYINIQLMDNVKARVLDATLSNTYYRNGSLAIRSQRETYYYIKRQMEAEKLSAKKER</sequence>
<dbReference type="Gene3D" id="3.30.1840.10">
    <property type="entry name" value="Polyphosphate kinase middle domain"/>
    <property type="match status" value="1"/>
</dbReference>
<organism evidence="12 13">
    <name type="scientific">Flavilitoribacter nigricans (strain ATCC 23147 / DSM 23189 / NBRC 102662 / NCIMB 1420 / SS-2)</name>
    <name type="common">Lewinella nigricans</name>
    <dbReference type="NCBI Taxonomy" id="1122177"/>
    <lineage>
        <taxon>Bacteria</taxon>
        <taxon>Pseudomonadati</taxon>
        <taxon>Bacteroidota</taxon>
        <taxon>Saprospiria</taxon>
        <taxon>Saprospirales</taxon>
        <taxon>Lewinellaceae</taxon>
        <taxon>Flavilitoribacter</taxon>
    </lineage>
</organism>
<dbReference type="GO" id="GO:0046872">
    <property type="term" value="F:metal ion binding"/>
    <property type="evidence" value="ECO:0007669"/>
    <property type="project" value="UniProtKB-KW"/>
</dbReference>
<comment type="cofactor">
    <cofactor evidence="6">
        <name>Mg(2+)</name>
        <dbReference type="ChEBI" id="CHEBI:18420"/>
    </cofactor>
</comment>
<dbReference type="Pfam" id="PF13090">
    <property type="entry name" value="PP_kinase_C"/>
    <property type="match status" value="1"/>
</dbReference>
<dbReference type="Pfam" id="PF02503">
    <property type="entry name" value="PP_kinase"/>
    <property type="match status" value="1"/>
</dbReference>
<keyword evidence="6" id="KW-0479">Metal-binding</keyword>
<dbReference type="Proteomes" id="UP000223913">
    <property type="component" value="Unassembled WGS sequence"/>
</dbReference>
<feature type="domain" description="Polyphosphate kinase middle" evidence="8">
    <location>
        <begin position="127"/>
        <end position="309"/>
    </location>
</feature>
<accession>A0A2D0N354</accession>
<comment type="PTM">
    <text evidence="6 7">An intermediate of this reaction is the autophosphorylated ppk in which a phosphate is covalently linked to a histidine residue through a N-P bond.</text>
</comment>
<dbReference type="InterPro" id="IPR036832">
    <property type="entry name" value="PPK_N_dom_sf"/>
</dbReference>
<evidence type="ECO:0000259" key="11">
    <source>
        <dbReference type="Pfam" id="PF17941"/>
    </source>
</evidence>
<evidence type="ECO:0000256" key="3">
    <source>
        <dbReference type="ARBA" id="ARBA00022741"/>
    </source>
</evidence>
<keyword evidence="2 6" id="KW-0808">Transferase</keyword>
<feature type="binding site" evidence="6">
    <location>
        <position position="379"/>
    </location>
    <ligand>
        <name>Mg(2+)</name>
        <dbReference type="ChEBI" id="CHEBI:18420"/>
    </ligand>
</feature>
<evidence type="ECO:0000259" key="9">
    <source>
        <dbReference type="Pfam" id="PF13089"/>
    </source>
</evidence>
<keyword evidence="6" id="KW-0460">Magnesium</keyword>
<dbReference type="GO" id="GO:0009358">
    <property type="term" value="C:polyphosphate kinase complex"/>
    <property type="evidence" value="ECO:0007669"/>
    <property type="project" value="InterPro"/>
</dbReference>
<evidence type="ECO:0000256" key="5">
    <source>
        <dbReference type="ARBA" id="ARBA00022840"/>
    </source>
</evidence>
<dbReference type="InterPro" id="IPR025200">
    <property type="entry name" value="PPK_C_dom2"/>
</dbReference>
<dbReference type="Gene3D" id="1.20.58.310">
    <property type="entry name" value="Polyphosphate kinase N-terminal domain"/>
    <property type="match status" value="1"/>
</dbReference>
<feature type="binding site" evidence="6">
    <location>
        <position position="409"/>
    </location>
    <ligand>
        <name>Mg(2+)</name>
        <dbReference type="ChEBI" id="CHEBI:18420"/>
    </ligand>
</feature>
<feature type="binding site" evidence="6">
    <location>
        <position position="472"/>
    </location>
    <ligand>
        <name>ATP</name>
        <dbReference type="ChEBI" id="CHEBI:30616"/>
    </ligand>
</feature>
<dbReference type="NCBIfam" id="NF003917">
    <property type="entry name" value="PRK05443.1-1"/>
    <property type="match status" value="1"/>
</dbReference>
<comment type="caution">
    <text evidence="12">The sequence shown here is derived from an EMBL/GenBank/DDBJ whole genome shotgun (WGS) entry which is preliminary data.</text>
</comment>
<evidence type="ECO:0000256" key="4">
    <source>
        <dbReference type="ARBA" id="ARBA00022777"/>
    </source>
</evidence>
<dbReference type="HAMAP" id="MF_00347">
    <property type="entry name" value="Polyphosphate_kinase"/>
    <property type="match status" value="1"/>
</dbReference>
<comment type="similarity">
    <text evidence="6 7">Belongs to the polyphosphate kinase 1 (PPK1) family.</text>
</comment>
<dbReference type="Gene3D" id="3.30.870.10">
    <property type="entry name" value="Endonuclease Chain A"/>
    <property type="match status" value="2"/>
</dbReference>
<keyword evidence="13" id="KW-1185">Reference proteome</keyword>
<dbReference type="Pfam" id="PF17941">
    <property type="entry name" value="PP_kinase_C_1"/>
    <property type="match status" value="1"/>
</dbReference>
<evidence type="ECO:0000313" key="12">
    <source>
        <dbReference type="EMBL" id="PHN02972.1"/>
    </source>
</evidence>
<keyword evidence="1 6" id="KW-0597">Phosphoprotein</keyword>
<dbReference type="OrthoDB" id="9761456at2"/>
<protein>
    <recommendedName>
        <fullName evidence="6 7">Polyphosphate kinase</fullName>
        <ecNumber evidence="6 7">2.7.4.1</ecNumber>
    </recommendedName>
    <alternativeName>
        <fullName evidence="6">ATP-polyphosphate phosphotransferase</fullName>
    </alternativeName>
    <alternativeName>
        <fullName evidence="6">Polyphosphoric acid kinase</fullName>
    </alternativeName>
</protein>
<reference evidence="12 13" key="1">
    <citation type="submission" date="2017-10" db="EMBL/GenBank/DDBJ databases">
        <title>The draft genome sequence of Lewinella nigricans NBRC 102662.</title>
        <authorList>
            <person name="Wang K."/>
        </authorList>
    </citation>
    <scope>NUCLEOTIDE SEQUENCE [LARGE SCALE GENOMIC DNA]</scope>
    <source>
        <strain evidence="12 13">NBRC 102662</strain>
    </source>
</reference>
<dbReference type="SUPFAM" id="SSF143724">
    <property type="entry name" value="PHP14-like"/>
    <property type="match status" value="1"/>
</dbReference>
<feature type="binding site" evidence="6">
    <location>
        <position position="51"/>
    </location>
    <ligand>
        <name>ATP</name>
        <dbReference type="ChEBI" id="CHEBI:30616"/>
    </ligand>
</feature>
<dbReference type="InterPro" id="IPR041108">
    <property type="entry name" value="PP_kinase_C_1"/>
</dbReference>
<dbReference type="InterPro" id="IPR036830">
    <property type="entry name" value="PP_kinase_middle_dom_sf"/>
</dbReference>
<evidence type="ECO:0000256" key="7">
    <source>
        <dbReference type="RuleBase" id="RU003800"/>
    </source>
</evidence>
<name>A0A2D0N354_FLAN2</name>
<keyword evidence="5 6" id="KW-0067">ATP-binding</keyword>
<dbReference type="CDD" id="cd09167">
    <property type="entry name" value="PLDc_EcPPK1_C2_like"/>
    <property type="match status" value="1"/>
</dbReference>
<dbReference type="SUPFAM" id="SSF140356">
    <property type="entry name" value="PPK N-terminal domain-like"/>
    <property type="match status" value="1"/>
</dbReference>
<dbReference type="PIRSF" id="PIRSF015589">
    <property type="entry name" value="PP_kinase"/>
    <property type="match status" value="1"/>
</dbReference>
<feature type="binding site" evidence="6">
    <location>
        <position position="569"/>
    </location>
    <ligand>
        <name>ATP</name>
        <dbReference type="ChEBI" id="CHEBI:30616"/>
    </ligand>
</feature>
<dbReference type="NCBIfam" id="TIGR03705">
    <property type="entry name" value="poly_P_kin"/>
    <property type="match status" value="1"/>
</dbReference>
<keyword evidence="3 6" id="KW-0547">Nucleotide-binding</keyword>
<gene>
    <name evidence="12" type="primary">ppk1</name>
    <name evidence="6" type="synonym">ppk</name>
    <name evidence="12" type="ORF">CRP01_29645</name>
</gene>
<dbReference type="RefSeq" id="WP_099153687.1">
    <property type="nucleotide sequence ID" value="NZ_PDUD01000035.1"/>
</dbReference>
<dbReference type="InterPro" id="IPR024953">
    <property type="entry name" value="PP_kinase_middle"/>
</dbReference>
<comment type="function">
    <text evidence="6 7">Catalyzes the reversible transfer of the terminal phosphate of ATP to form a long-chain polyphosphate (polyP).</text>
</comment>
<evidence type="ECO:0000256" key="6">
    <source>
        <dbReference type="HAMAP-Rule" id="MF_00347"/>
    </source>
</evidence>
<dbReference type="EMBL" id="PDUD01000035">
    <property type="protein sequence ID" value="PHN02972.1"/>
    <property type="molecule type" value="Genomic_DNA"/>
</dbReference>
<evidence type="ECO:0000256" key="2">
    <source>
        <dbReference type="ARBA" id="ARBA00022679"/>
    </source>
</evidence>
<proteinExistence type="inferred from homology"/>
<feature type="domain" description="Polyphosphate kinase N-terminal" evidence="9">
    <location>
        <begin position="14"/>
        <end position="118"/>
    </location>
</feature>
<feature type="domain" description="Polyphosphate kinase C-terminal" evidence="11">
    <location>
        <begin position="336"/>
        <end position="499"/>
    </location>
</feature>
<dbReference type="PANTHER" id="PTHR30218">
    <property type="entry name" value="POLYPHOSPHATE KINASE"/>
    <property type="match status" value="1"/>
</dbReference>
<feature type="active site" description="Phosphohistidine intermediate" evidence="6">
    <location>
        <position position="439"/>
    </location>
</feature>
<comment type="catalytic activity">
    <reaction evidence="6 7">
        <text>[phosphate](n) + ATP = [phosphate](n+1) + ADP</text>
        <dbReference type="Rhea" id="RHEA:19573"/>
        <dbReference type="Rhea" id="RHEA-COMP:9859"/>
        <dbReference type="Rhea" id="RHEA-COMP:14280"/>
        <dbReference type="ChEBI" id="CHEBI:16838"/>
        <dbReference type="ChEBI" id="CHEBI:30616"/>
        <dbReference type="ChEBI" id="CHEBI:456216"/>
        <dbReference type="EC" id="2.7.4.1"/>
    </reaction>
</comment>
<dbReference type="EC" id="2.7.4.1" evidence="6 7"/>
<dbReference type="GO" id="GO:0006799">
    <property type="term" value="P:polyphosphate biosynthetic process"/>
    <property type="evidence" value="ECO:0007669"/>
    <property type="project" value="UniProtKB-UniRule"/>
</dbReference>
<dbReference type="SUPFAM" id="SSF56024">
    <property type="entry name" value="Phospholipase D/nuclease"/>
    <property type="match status" value="2"/>
</dbReference>
<dbReference type="Pfam" id="PF13089">
    <property type="entry name" value="PP_kinase_N"/>
    <property type="match status" value="1"/>
</dbReference>
<dbReference type="InterPro" id="IPR003414">
    <property type="entry name" value="PP_kinase"/>
</dbReference>
<dbReference type="GO" id="GO:0008976">
    <property type="term" value="F:polyphosphate kinase activity"/>
    <property type="evidence" value="ECO:0007669"/>
    <property type="project" value="UniProtKB-UniRule"/>
</dbReference>
<dbReference type="InterPro" id="IPR025198">
    <property type="entry name" value="PPK_N_dom"/>
</dbReference>
<feature type="domain" description="Polyphosphate kinase C-terminal" evidence="10">
    <location>
        <begin position="508"/>
        <end position="677"/>
    </location>
</feature>
<evidence type="ECO:0000259" key="8">
    <source>
        <dbReference type="Pfam" id="PF02503"/>
    </source>
</evidence>
<evidence type="ECO:0000259" key="10">
    <source>
        <dbReference type="Pfam" id="PF13090"/>
    </source>
</evidence>
<dbReference type="GO" id="GO:0005524">
    <property type="term" value="F:ATP binding"/>
    <property type="evidence" value="ECO:0007669"/>
    <property type="project" value="UniProtKB-KW"/>
</dbReference>
<dbReference type="PANTHER" id="PTHR30218:SF0">
    <property type="entry name" value="POLYPHOSPHATE KINASE"/>
    <property type="match status" value="1"/>
</dbReference>
<keyword evidence="4 6" id="KW-0418">Kinase</keyword>